<dbReference type="PANTHER" id="PTHR10291">
    <property type="entry name" value="DEHYDRODOLICHYL DIPHOSPHATE SYNTHASE FAMILY MEMBER"/>
    <property type="match status" value="1"/>
</dbReference>
<feature type="binding site" evidence="2">
    <location>
        <begin position="65"/>
        <end position="67"/>
    </location>
    <ligand>
        <name>substrate</name>
    </ligand>
</feature>
<feature type="binding site" evidence="2">
    <location>
        <begin position="195"/>
        <end position="197"/>
    </location>
    <ligand>
        <name>substrate</name>
    </ligand>
</feature>
<evidence type="ECO:0000313" key="4">
    <source>
        <dbReference type="Proteomes" id="UP000779809"/>
    </source>
</evidence>
<gene>
    <name evidence="3" type="primary">uppS</name>
    <name evidence="3" type="ORF">HYX28_10210</name>
</gene>
<comment type="subunit">
    <text evidence="2">Homodimer.</text>
</comment>
<protein>
    <recommendedName>
        <fullName evidence="2">Isoprenyl transferase</fullName>
        <ecNumber evidence="2">2.5.1.-</ecNumber>
    </recommendedName>
</protein>
<dbReference type="CDD" id="cd00475">
    <property type="entry name" value="Cis_IPPS"/>
    <property type="match status" value="1"/>
</dbReference>
<feature type="binding site" evidence="2">
    <location>
        <position position="208"/>
    </location>
    <ligand>
        <name>Mg(2+)</name>
        <dbReference type="ChEBI" id="CHEBI:18420"/>
    </ligand>
</feature>
<evidence type="ECO:0000256" key="2">
    <source>
        <dbReference type="HAMAP-Rule" id="MF_01139"/>
    </source>
</evidence>
<organism evidence="3 4">
    <name type="scientific">Candidatus Korobacter versatilis</name>
    <dbReference type="NCBI Taxonomy" id="658062"/>
    <lineage>
        <taxon>Bacteria</taxon>
        <taxon>Pseudomonadati</taxon>
        <taxon>Acidobacteriota</taxon>
        <taxon>Terriglobia</taxon>
        <taxon>Terriglobales</taxon>
        <taxon>Candidatus Korobacteraceae</taxon>
        <taxon>Candidatus Korobacter</taxon>
    </lineage>
</organism>
<sequence length="257" mass="28121">MQSGNGNAAPAGLHVALVMDGNGRWAVERGLPRVAGHQAGAETARAVIRAAPECGIGALTLYGFSSDNWKRPAEEVAALMGLLRRYLLAEKDGCVANGVRMVVIGRRDRLAPELCRAIETAERETAHGTRLLLRLAVDYSARDAIVKAAAALAPDRAASSPANDRESFRRSLARAQNCESAPDVDLLIRTGGEQRLSDFLLWECAYAELFFLPQMWPEFRPRDLEGVVEQFHGRDRRYGMIKTELRVAGPELRVAGD</sequence>
<evidence type="ECO:0000256" key="1">
    <source>
        <dbReference type="ARBA" id="ARBA00022679"/>
    </source>
</evidence>
<dbReference type="NCBIfam" id="TIGR00055">
    <property type="entry name" value="uppS"/>
    <property type="match status" value="1"/>
</dbReference>
<keyword evidence="1 2" id="KW-0808">Transferase</keyword>
<comment type="cofactor">
    <cofactor evidence="2">
        <name>Mg(2+)</name>
        <dbReference type="ChEBI" id="CHEBI:18420"/>
    </cofactor>
    <text evidence="2">Binds 2 magnesium ions per subunit.</text>
</comment>
<keyword evidence="2" id="KW-0460">Magnesium</keyword>
<dbReference type="GO" id="GO:0005829">
    <property type="term" value="C:cytosol"/>
    <property type="evidence" value="ECO:0007669"/>
    <property type="project" value="TreeGrafter"/>
</dbReference>
<dbReference type="GO" id="GO:0008834">
    <property type="term" value="F:ditrans,polycis-undecaprenyl-diphosphate synthase [(2E,6E)-farnesyl-diphosphate specific] activity"/>
    <property type="evidence" value="ECO:0007669"/>
    <property type="project" value="TreeGrafter"/>
</dbReference>
<dbReference type="SUPFAM" id="SSF64005">
    <property type="entry name" value="Undecaprenyl diphosphate synthase"/>
    <property type="match status" value="1"/>
</dbReference>
<dbReference type="InterPro" id="IPR018520">
    <property type="entry name" value="UPP_synth-like_CS"/>
</dbReference>
<name>A0A932A9G5_9BACT</name>
<feature type="binding site" evidence="2">
    <location>
        <position position="71"/>
    </location>
    <ligand>
        <name>substrate</name>
    </ligand>
</feature>
<dbReference type="EMBL" id="JACPNR010000012">
    <property type="protein sequence ID" value="MBI2679142.1"/>
    <property type="molecule type" value="Genomic_DNA"/>
</dbReference>
<feature type="binding site" evidence="2">
    <location>
        <position position="20"/>
    </location>
    <ligand>
        <name>Mg(2+)</name>
        <dbReference type="ChEBI" id="CHEBI:18420"/>
    </ligand>
</feature>
<proteinExistence type="inferred from homology"/>
<reference evidence="3" key="1">
    <citation type="submission" date="2020-07" db="EMBL/GenBank/DDBJ databases">
        <title>Huge and variable diversity of episymbiotic CPR bacteria and DPANN archaea in groundwater ecosystems.</title>
        <authorList>
            <person name="He C.Y."/>
            <person name="Keren R."/>
            <person name="Whittaker M."/>
            <person name="Farag I.F."/>
            <person name="Doudna J."/>
            <person name="Cate J.H.D."/>
            <person name="Banfield J.F."/>
        </authorList>
    </citation>
    <scope>NUCLEOTIDE SEQUENCE</scope>
    <source>
        <strain evidence="3">NC_groundwater_580_Pr5_B-0.1um_64_19</strain>
    </source>
</reference>
<dbReference type="PANTHER" id="PTHR10291:SF0">
    <property type="entry name" value="DEHYDRODOLICHYL DIPHOSPHATE SYNTHASE 2"/>
    <property type="match status" value="1"/>
</dbReference>
<comment type="caution">
    <text evidence="3">The sequence shown here is derived from an EMBL/GenBank/DDBJ whole genome shotgun (WGS) entry which is preliminary data.</text>
</comment>
<dbReference type="AlphaFoldDB" id="A0A932A9G5"/>
<dbReference type="PROSITE" id="PS01066">
    <property type="entry name" value="UPP_SYNTHASE"/>
    <property type="match status" value="1"/>
</dbReference>
<dbReference type="Proteomes" id="UP000779809">
    <property type="component" value="Unassembled WGS sequence"/>
</dbReference>
<dbReference type="EC" id="2.5.1.-" evidence="2"/>
<feature type="binding site" evidence="2">
    <location>
        <position position="37"/>
    </location>
    <ligand>
        <name>substrate</name>
    </ligand>
</feature>
<feature type="binding site" evidence="2">
    <location>
        <begin position="21"/>
        <end position="24"/>
    </location>
    <ligand>
        <name>substrate</name>
    </ligand>
</feature>
<dbReference type="GO" id="GO:0000287">
    <property type="term" value="F:magnesium ion binding"/>
    <property type="evidence" value="ECO:0007669"/>
    <property type="project" value="UniProtKB-UniRule"/>
</dbReference>
<accession>A0A932A9G5</accession>
<comment type="similarity">
    <text evidence="2">Belongs to the UPP synthase family.</text>
</comment>
<feature type="active site" description="Proton acceptor" evidence="2">
    <location>
        <position position="68"/>
    </location>
</feature>
<dbReference type="GO" id="GO:0016094">
    <property type="term" value="P:polyprenol biosynthetic process"/>
    <property type="evidence" value="ECO:0007669"/>
    <property type="project" value="TreeGrafter"/>
</dbReference>
<dbReference type="InterPro" id="IPR036424">
    <property type="entry name" value="UPP_synth-like_sf"/>
</dbReference>
<comment type="function">
    <text evidence="2">Catalyzes the condensation of isopentenyl diphosphate (IPP) with allylic pyrophosphates generating different type of terpenoids.</text>
</comment>
<dbReference type="Pfam" id="PF01255">
    <property type="entry name" value="Prenyltransf"/>
    <property type="match status" value="1"/>
</dbReference>
<keyword evidence="2" id="KW-0479">Metal-binding</keyword>
<dbReference type="HAMAP" id="MF_01139">
    <property type="entry name" value="ISPT"/>
    <property type="match status" value="1"/>
</dbReference>
<feature type="binding site" evidence="2">
    <location>
        <position position="33"/>
    </location>
    <ligand>
        <name>substrate</name>
    </ligand>
</feature>
<feature type="binding site" evidence="2">
    <location>
        <position position="189"/>
    </location>
    <ligand>
        <name>substrate</name>
    </ligand>
</feature>
<evidence type="ECO:0000313" key="3">
    <source>
        <dbReference type="EMBL" id="MBI2679142.1"/>
    </source>
</evidence>
<feature type="binding site" evidence="2">
    <location>
        <position position="25"/>
    </location>
    <ligand>
        <name>substrate</name>
    </ligand>
</feature>
<dbReference type="Gene3D" id="3.40.1180.10">
    <property type="entry name" value="Decaprenyl diphosphate synthase-like"/>
    <property type="match status" value="1"/>
</dbReference>
<dbReference type="InterPro" id="IPR001441">
    <property type="entry name" value="UPP_synth-like"/>
</dbReference>
<feature type="active site" evidence="2">
    <location>
        <position position="20"/>
    </location>
</feature>
<feature type="binding site" evidence="2">
    <location>
        <position position="69"/>
    </location>
    <ligand>
        <name>substrate</name>
    </ligand>
</feature>